<dbReference type="InterPro" id="IPR036259">
    <property type="entry name" value="MFS_trans_sf"/>
</dbReference>
<feature type="transmembrane region" description="Helical" evidence="6">
    <location>
        <begin position="358"/>
        <end position="381"/>
    </location>
</feature>
<feature type="domain" description="Major facilitator superfamily (MFS) profile" evidence="7">
    <location>
        <begin position="14"/>
        <end position="412"/>
    </location>
</feature>
<evidence type="ECO:0000313" key="9">
    <source>
        <dbReference type="Proteomes" id="UP000647587"/>
    </source>
</evidence>
<dbReference type="Gene3D" id="1.20.1250.20">
    <property type="entry name" value="MFS general substrate transporter like domains"/>
    <property type="match status" value="1"/>
</dbReference>
<comment type="subcellular location">
    <subcellularLocation>
        <location evidence="1">Cell membrane</location>
        <topology evidence="1">Multi-pass membrane protein</topology>
    </subcellularLocation>
</comment>
<name>A0ABQ2F0Y3_9DEIO</name>
<dbReference type="InterPro" id="IPR011701">
    <property type="entry name" value="MFS"/>
</dbReference>
<organism evidence="8 9">
    <name type="scientific">Deinococcus malanensis</name>
    <dbReference type="NCBI Taxonomy" id="1706855"/>
    <lineage>
        <taxon>Bacteria</taxon>
        <taxon>Thermotogati</taxon>
        <taxon>Deinococcota</taxon>
        <taxon>Deinococci</taxon>
        <taxon>Deinococcales</taxon>
        <taxon>Deinococcaceae</taxon>
        <taxon>Deinococcus</taxon>
    </lineage>
</organism>
<dbReference type="Proteomes" id="UP000647587">
    <property type="component" value="Unassembled WGS sequence"/>
</dbReference>
<dbReference type="PANTHER" id="PTHR23513">
    <property type="entry name" value="INTEGRAL MEMBRANE EFFLUX PROTEIN-RELATED"/>
    <property type="match status" value="1"/>
</dbReference>
<feature type="transmembrane region" description="Helical" evidence="6">
    <location>
        <begin position="322"/>
        <end position="346"/>
    </location>
</feature>
<keyword evidence="4 6" id="KW-1133">Transmembrane helix</keyword>
<dbReference type="RefSeq" id="WP_189010670.1">
    <property type="nucleotide sequence ID" value="NZ_BMPP01000016.1"/>
</dbReference>
<evidence type="ECO:0000259" key="7">
    <source>
        <dbReference type="PROSITE" id="PS50850"/>
    </source>
</evidence>
<dbReference type="Pfam" id="PF07690">
    <property type="entry name" value="MFS_1"/>
    <property type="match status" value="1"/>
</dbReference>
<evidence type="ECO:0000313" key="8">
    <source>
        <dbReference type="EMBL" id="GGK36119.1"/>
    </source>
</evidence>
<feature type="transmembrane region" description="Helical" evidence="6">
    <location>
        <begin position="232"/>
        <end position="251"/>
    </location>
</feature>
<evidence type="ECO:0000256" key="1">
    <source>
        <dbReference type="ARBA" id="ARBA00004651"/>
    </source>
</evidence>
<feature type="transmembrane region" description="Helical" evidence="6">
    <location>
        <begin position="387"/>
        <end position="407"/>
    </location>
</feature>
<dbReference type="InterPro" id="IPR020846">
    <property type="entry name" value="MFS_dom"/>
</dbReference>
<gene>
    <name evidence="8" type="ORF">GCM10008955_32560</name>
</gene>
<reference evidence="9" key="1">
    <citation type="journal article" date="2019" name="Int. J. Syst. Evol. Microbiol.">
        <title>The Global Catalogue of Microorganisms (GCM) 10K type strain sequencing project: providing services to taxonomists for standard genome sequencing and annotation.</title>
        <authorList>
            <consortium name="The Broad Institute Genomics Platform"/>
            <consortium name="The Broad Institute Genome Sequencing Center for Infectious Disease"/>
            <person name="Wu L."/>
            <person name="Ma J."/>
        </authorList>
    </citation>
    <scope>NUCLEOTIDE SEQUENCE [LARGE SCALE GENOMIC DNA]</scope>
    <source>
        <strain evidence="9">JCM 30331</strain>
    </source>
</reference>
<dbReference type="SUPFAM" id="SSF103473">
    <property type="entry name" value="MFS general substrate transporter"/>
    <property type="match status" value="1"/>
</dbReference>
<sequence>MAFPTRYAPYDPAPRLAAPFAWLWLGEAITVMGDRALGVMLPYLVFQQTQSLTSTALLAMTGYLPGLLFGSLAGVLADRWDRRTTLIGAQLLQGLIILLLLAGSSQIGLLMGVIFAVRTLNLLALPAATALLPELVGEAQLARATALLSVGHTSARLLGPVMGGLLVSTGGLRTVVWVDALSFVLAALCFARLPRSASHRLASENASSTLRSGWRSLYSEGREGLSWIMQQPLIRTLFLTGALTSLGGTLIDPYYTPYLQSVLRASPADVGVLSTLIGAGTLCGSLIATRIVPRVALGRTVALGTLLVGIIMFLMYRQTSLAPVFFLGALLGLPMVVANVASSTLLQLGTPAALRGRVSGALSTTMSLMGVLTTGGAALLGNRVAPVPMLTLAAILTLLAGLLAWRLSRMECTQGRVCVPPGATVEA</sequence>
<dbReference type="EMBL" id="BMPP01000016">
    <property type="protein sequence ID" value="GGK36119.1"/>
    <property type="molecule type" value="Genomic_DNA"/>
</dbReference>
<comment type="caution">
    <text evidence="8">The sequence shown here is derived from an EMBL/GenBank/DDBJ whole genome shotgun (WGS) entry which is preliminary data.</text>
</comment>
<evidence type="ECO:0000256" key="3">
    <source>
        <dbReference type="ARBA" id="ARBA00022692"/>
    </source>
</evidence>
<feature type="transmembrane region" description="Helical" evidence="6">
    <location>
        <begin position="271"/>
        <end position="289"/>
    </location>
</feature>
<accession>A0ABQ2F0Y3</accession>
<dbReference type="PANTHER" id="PTHR23513:SF6">
    <property type="entry name" value="MAJOR FACILITATOR SUPERFAMILY ASSOCIATED DOMAIN-CONTAINING PROTEIN"/>
    <property type="match status" value="1"/>
</dbReference>
<protein>
    <submittedName>
        <fullName evidence="8">MFS transporter</fullName>
    </submittedName>
</protein>
<keyword evidence="2" id="KW-1003">Cell membrane</keyword>
<feature type="transmembrane region" description="Helical" evidence="6">
    <location>
        <begin position="57"/>
        <end position="77"/>
    </location>
</feature>
<evidence type="ECO:0000256" key="2">
    <source>
        <dbReference type="ARBA" id="ARBA00022475"/>
    </source>
</evidence>
<evidence type="ECO:0000256" key="5">
    <source>
        <dbReference type="ARBA" id="ARBA00023136"/>
    </source>
</evidence>
<keyword evidence="3 6" id="KW-0812">Transmembrane</keyword>
<evidence type="ECO:0000256" key="4">
    <source>
        <dbReference type="ARBA" id="ARBA00022989"/>
    </source>
</evidence>
<keyword evidence="5 6" id="KW-0472">Membrane</keyword>
<feature type="transmembrane region" description="Helical" evidence="6">
    <location>
        <begin position="174"/>
        <end position="193"/>
    </location>
</feature>
<feature type="transmembrane region" description="Helical" evidence="6">
    <location>
        <begin position="20"/>
        <end position="45"/>
    </location>
</feature>
<dbReference type="PROSITE" id="PS50850">
    <property type="entry name" value="MFS"/>
    <property type="match status" value="1"/>
</dbReference>
<proteinExistence type="predicted"/>
<evidence type="ECO:0000256" key="6">
    <source>
        <dbReference type="SAM" id="Phobius"/>
    </source>
</evidence>
<dbReference type="CDD" id="cd06173">
    <property type="entry name" value="MFS_MefA_like"/>
    <property type="match status" value="1"/>
</dbReference>
<feature type="transmembrane region" description="Helical" evidence="6">
    <location>
        <begin position="296"/>
        <end position="316"/>
    </location>
</feature>
<keyword evidence="9" id="KW-1185">Reference proteome</keyword>